<dbReference type="Gene3D" id="3.90.1200.10">
    <property type="match status" value="1"/>
</dbReference>
<dbReference type="GO" id="GO:0005739">
    <property type="term" value="C:mitochondrion"/>
    <property type="evidence" value="ECO:0007669"/>
    <property type="project" value="TreeGrafter"/>
</dbReference>
<evidence type="ECO:0000313" key="3">
    <source>
        <dbReference type="Proteomes" id="UP000178129"/>
    </source>
</evidence>
<proteinExistence type="predicted"/>
<comment type="caution">
    <text evidence="2">The sequence shown here is derived from an EMBL/GenBank/DDBJ whole genome shotgun (WGS) entry which is preliminary data.</text>
</comment>
<dbReference type="FunCoup" id="A0A1E1LT68">
    <property type="interactions" value="18"/>
</dbReference>
<organism evidence="2 3">
    <name type="scientific">Rhynchosporium graminicola</name>
    <dbReference type="NCBI Taxonomy" id="2792576"/>
    <lineage>
        <taxon>Eukaryota</taxon>
        <taxon>Fungi</taxon>
        <taxon>Dikarya</taxon>
        <taxon>Ascomycota</taxon>
        <taxon>Pezizomycotina</taxon>
        <taxon>Leotiomycetes</taxon>
        <taxon>Helotiales</taxon>
        <taxon>Ploettnerulaceae</taxon>
        <taxon>Rhynchosporium</taxon>
    </lineage>
</organism>
<dbReference type="Pfam" id="PF01636">
    <property type="entry name" value="APH"/>
    <property type="match status" value="1"/>
</dbReference>
<dbReference type="InterPro" id="IPR011009">
    <property type="entry name" value="Kinase-like_dom_sf"/>
</dbReference>
<dbReference type="EMBL" id="FJUW01000093">
    <property type="protein sequence ID" value="CZT13665.1"/>
    <property type="molecule type" value="Genomic_DNA"/>
</dbReference>
<dbReference type="InterPro" id="IPR051035">
    <property type="entry name" value="Mito_inheritance_9"/>
</dbReference>
<evidence type="ECO:0000313" key="2">
    <source>
        <dbReference type="EMBL" id="CZT13665.1"/>
    </source>
</evidence>
<reference evidence="3" key="1">
    <citation type="submission" date="2016-03" db="EMBL/GenBank/DDBJ databases">
        <authorList>
            <person name="Ploux O."/>
        </authorList>
    </citation>
    <scope>NUCLEOTIDE SEQUENCE [LARGE SCALE GENOMIC DNA]</scope>
    <source>
        <strain evidence="3">UK7</strain>
    </source>
</reference>
<evidence type="ECO:0000259" key="1">
    <source>
        <dbReference type="Pfam" id="PF01636"/>
    </source>
</evidence>
<sequence length="534" mass="61629">MDLAVEDIPEAEVFRYTRHRWVIQPLAKVSQIRSQELVRVAVKATSANRCTEVLKCKESMNNKAFLLTMDNGSVVFAKLPHACAGPAYYTTASEVATRTFLREVLDIPNPPIIAWCSQKSNPVGAEYILEERVEGQPLSSLWQDWKKLSSEDRFSIIRQVVQMERKLTDASFKQCGCIYFKEDFPHGSHITMAGRESASTLERFRMGPLVTEDQWQGQKTSMDLNRGPFQGALDFIRQRAINEKYYIEQHAKPRLNYARSTTELEQPEEMLGLIDKYLKLTSAMLPPPTPDHIDASTLWHPDLHLDNLFIDPSTLKITSFIDWQSTLPTPLYYQCGVPKMVCHRVKVSLDLSTFPKLPDNFNDLDEDEKEYAQNMHRSEHLHQYYLRITKRDNPRHWTALQLHDDVRIQPVRIVQQVWDDNTVFFLRRALLRIIAKWESLCPDAGPCPVSPEEDASAFDSEIENREFVSDVLNLMQKNYRLHPDGTVLPGKYDEVQTELERLRAVGLEAAEDEEERLCIEKLWPYQDSVDKAAT</sequence>
<keyword evidence="3" id="KW-1185">Reference proteome</keyword>
<dbReference type="PANTHER" id="PTHR36091:SF2">
    <property type="entry name" value="AMINOGLYCOSIDE PHOSPHOTRANSFERASE DOMAIN-CONTAINING PROTEIN"/>
    <property type="match status" value="1"/>
</dbReference>
<dbReference type="InterPro" id="IPR002575">
    <property type="entry name" value="Aminoglycoside_PTrfase"/>
</dbReference>
<dbReference type="Proteomes" id="UP000178129">
    <property type="component" value="Unassembled WGS sequence"/>
</dbReference>
<dbReference type="PANTHER" id="PTHR36091">
    <property type="entry name" value="ALTERED INHERITANCE OF MITOCHONDRIA PROTEIN 9, MITOCHONDRIAL"/>
    <property type="match status" value="1"/>
</dbReference>
<dbReference type="SUPFAM" id="SSF56112">
    <property type="entry name" value="Protein kinase-like (PK-like)"/>
    <property type="match status" value="1"/>
</dbReference>
<protein>
    <recommendedName>
        <fullName evidence="1">Aminoglycoside phosphotransferase domain-containing protein</fullName>
    </recommendedName>
</protein>
<dbReference type="InParanoid" id="A0A1E1LT68"/>
<gene>
    <name evidence="2" type="ORF">RCO7_08415</name>
</gene>
<name>A0A1E1LT68_9HELO</name>
<feature type="domain" description="Aminoglycoside phosphotransferase" evidence="1">
    <location>
        <begin position="62"/>
        <end position="333"/>
    </location>
</feature>
<accession>A0A1E1LT68</accession>
<dbReference type="AlphaFoldDB" id="A0A1E1LT68"/>